<dbReference type="Proteomes" id="UP001498771">
    <property type="component" value="Unassembled WGS sequence"/>
</dbReference>
<accession>A0ABR1F4P8</accession>
<evidence type="ECO:0000313" key="3">
    <source>
        <dbReference type="EMBL" id="KAK7204063.1"/>
    </source>
</evidence>
<feature type="compositionally biased region" description="Basic and acidic residues" evidence="1">
    <location>
        <begin position="19"/>
        <end position="32"/>
    </location>
</feature>
<comment type="caution">
    <text evidence="3">The sequence shown here is derived from an EMBL/GenBank/DDBJ whole genome shotgun (WGS) entry which is preliminary data.</text>
</comment>
<sequence length="518" mass="53394">MSDSSETTEPSGGENLPKLSKELTKDSDKGSTKDTQYLPQLDESYQQPLVDVGRRTVPQLDKEAQQYGAQGKGGTTKRSSESRSQIFGMRVRTLLLLLLALVIILGVALGVGLGVGLKKSNNKSDSVSGGAAASGSHASSSASASATSSASSSRASASGSGRSGSSSAVSSTRSASSSAISGSSTASRTSSSAAAASSTSVADFGVLAIRSGSPVQYSALSVNGDGYLYFGADTDITTYLDNGSLKILDDDDSIIWVDADTHALRYGSSAPSNSTYVTWAVSDTSLELNGESYATSCGDDYQVYWATDGSDSVCPSGDTAYGVDLMVSYATSTSSSSSSAADSSSITSAASSTTSSADSSSYTPATETGAITPNITLAATSDSLTIDGQNVVTLHEGAGISYAFISLDNGVTTYGYESNNGTIRTLDGTSGIYYYFKIVDGILQAQLSYGSDATVFGTADDYSTLTVNGSYAGFYACQNTSDPYDYSNNDINYQISYFSDTSNVSDDCTAMNLTFNYV</sequence>
<feature type="region of interest" description="Disordered" evidence="1">
    <location>
        <begin position="65"/>
        <end position="84"/>
    </location>
</feature>
<dbReference type="GeneID" id="90035628"/>
<proteinExistence type="predicted"/>
<gene>
    <name evidence="3" type="ORF">BZA70DRAFT_199743</name>
</gene>
<feature type="compositionally biased region" description="Polar residues" evidence="1">
    <location>
        <begin position="1"/>
        <end position="10"/>
    </location>
</feature>
<feature type="region of interest" description="Disordered" evidence="1">
    <location>
        <begin position="124"/>
        <end position="171"/>
    </location>
</feature>
<keyword evidence="2" id="KW-0472">Membrane</keyword>
<protein>
    <submittedName>
        <fullName evidence="3">Uncharacterized protein</fullName>
    </submittedName>
</protein>
<reference evidence="3 4" key="1">
    <citation type="submission" date="2024-03" db="EMBL/GenBank/DDBJ databases">
        <title>Genome-scale model development and genomic sequencing of the oleaginous clade Lipomyces.</title>
        <authorList>
            <consortium name="Lawrence Berkeley National Laboratory"/>
            <person name="Czajka J.J."/>
            <person name="Han Y."/>
            <person name="Kim J."/>
            <person name="Mondo S.J."/>
            <person name="Hofstad B.A."/>
            <person name="Robles A."/>
            <person name="Haridas S."/>
            <person name="Riley R."/>
            <person name="LaButti K."/>
            <person name="Pangilinan J."/>
            <person name="Andreopoulos W."/>
            <person name="Lipzen A."/>
            <person name="Yan J."/>
            <person name="Wang M."/>
            <person name="Ng V."/>
            <person name="Grigoriev I.V."/>
            <person name="Spatafora J.W."/>
            <person name="Magnuson J.K."/>
            <person name="Baker S.E."/>
            <person name="Pomraning K.R."/>
        </authorList>
    </citation>
    <scope>NUCLEOTIDE SEQUENCE [LARGE SCALE GENOMIC DNA]</scope>
    <source>
        <strain evidence="3 4">Phaff 52-87</strain>
    </source>
</reference>
<name>A0ABR1F4P8_9ASCO</name>
<dbReference type="RefSeq" id="XP_064767096.1">
    <property type="nucleotide sequence ID" value="XM_064910116.1"/>
</dbReference>
<feature type="compositionally biased region" description="Low complexity" evidence="1">
    <location>
        <begin position="126"/>
        <end position="171"/>
    </location>
</feature>
<organism evidence="3 4">
    <name type="scientific">Myxozyma melibiosi</name>
    <dbReference type="NCBI Taxonomy" id="54550"/>
    <lineage>
        <taxon>Eukaryota</taxon>
        <taxon>Fungi</taxon>
        <taxon>Dikarya</taxon>
        <taxon>Ascomycota</taxon>
        <taxon>Saccharomycotina</taxon>
        <taxon>Lipomycetes</taxon>
        <taxon>Lipomycetales</taxon>
        <taxon>Lipomycetaceae</taxon>
        <taxon>Myxozyma</taxon>
    </lineage>
</organism>
<keyword evidence="2" id="KW-0812">Transmembrane</keyword>
<dbReference type="EMBL" id="JBBJBU010000009">
    <property type="protein sequence ID" value="KAK7204063.1"/>
    <property type="molecule type" value="Genomic_DNA"/>
</dbReference>
<feature type="compositionally biased region" description="Polar residues" evidence="1">
    <location>
        <begin position="33"/>
        <end position="47"/>
    </location>
</feature>
<feature type="transmembrane region" description="Helical" evidence="2">
    <location>
        <begin position="93"/>
        <end position="117"/>
    </location>
</feature>
<keyword evidence="4" id="KW-1185">Reference proteome</keyword>
<feature type="region of interest" description="Disordered" evidence="1">
    <location>
        <begin position="1"/>
        <end position="51"/>
    </location>
</feature>
<keyword evidence="2" id="KW-1133">Transmembrane helix</keyword>
<evidence type="ECO:0000256" key="2">
    <source>
        <dbReference type="SAM" id="Phobius"/>
    </source>
</evidence>
<evidence type="ECO:0000256" key="1">
    <source>
        <dbReference type="SAM" id="MobiDB-lite"/>
    </source>
</evidence>
<evidence type="ECO:0000313" key="4">
    <source>
        <dbReference type="Proteomes" id="UP001498771"/>
    </source>
</evidence>